<protein>
    <submittedName>
        <fullName evidence="2">Uncharacterized protein</fullName>
    </submittedName>
</protein>
<keyword evidence="1" id="KW-1133">Transmembrane helix</keyword>
<evidence type="ECO:0000313" key="2">
    <source>
        <dbReference type="EMBL" id="MXU84515.1"/>
    </source>
</evidence>
<accession>A0A6B0U7J7</accession>
<organism evidence="2">
    <name type="scientific">Ixodes ricinus</name>
    <name type="common">Common tick</name>
    <name type="synonym">Acarus ricinus</name>
    <dbReference type="NCBI Taxonomy" id="34613"/>
    <lineage>
        <taxon>Eukaryota</taxon>
        <taxon>Metazoa</taxon>
        <taxon>Ecdysozoa</taxon>
        <taxon>Arthropoda</taxon>
        <taxon>Chelicerata</taxon>
        <taxon>Arachnida</taxon>
        <taxon>Acari</taxon>
        <taxon>Parasitiformes</taxon>
        <taxon>Ixodida</taxon>
        <taxon>Ixodoidea</taxon>
        <taxon>Ixodidae</taxon>
        <taxon>Ixodinae</taxon>
        <taxon>Ixodes</taxon>
    </lineage>
</organism>
<keyword evidence="1" id="KW-0812">Transmembrane</keyword>
<evidence type="ECO:0000256" key="1">
    <source>
        <dbReference type="SAM" id="Phobius"/>
    </source>
</evidence>
<dbReference type="EMBL" id="GIFC01002432">
    <property type="protein sequence ID" value="MXU84515.1"/>
    <property type="molecule type" value="Transcribed_RNA"/>
</dbReference>
<name>A0A6B0U7J7_IXORI</name>
<proteinExistence type="predicted"/>
<dbReference type="AlphaFoldDB" id="A0A6B0U7J7"/>
<keyword evidence="1" id="KW-0472">Membrane</keyword>
<reference evidence="2" key="1">
    <citation type="submission" date="2019-12" db="EMBL/GenBank/DDBJ databases">
        <title>An insight into the sialome of adult female Ixodes ricinus ticks feeding for 6 days.</title>
        <authorList>
            <person name="Perner J."/>
            <person name="Ribeiro J.M.C."/>
        </authorList>
    </citation>
    <scope>NUCLEOTIDE SEQUENCE</scope>
    <source>
        <strain evidence="2">Semi-engorged</strain>
        <tissue evidence="2">Salivary glands</tissue>
    </source>
</reference>
<feature type="transmembrane region" description="Helical" evidence="1">
    <location>
        <begin position="41"/>
        <end position="61"/>
    </location>
</feature>
<sequence>MVASISSLWQLTSFALSSPFCTVSWRAFSNFVCKSLMTGVSVSSVCFAASLTSFACLSAAATRRCSDSSSNFLRESWMASA</sequence>